<gene>
    <name evidence="8" type="ORF">AArcSt2_06250</name>
</gene>
<dbReference type="SFLD" id="SFLDG01170">
    <property type="entry name" value="Pyruvoyl-dependent_arginine_de"/>
    <property type="match status" value="1"/>
</dbReference>
<dbReference type="GO" id="GO:0008792">
    <property type="term" value="F:arginine decarboxylase activity"/>
    <property type="evidence" value="ECO:0007669"/>
    <property type="project" value="UniProtKB-EC"/>
</dbReference>
<comment type="catalytic activity">
    <reaction evidence="7">
        <text>L-arginine + H(+) = agmatine + CO2</text>
        <dbReference type="Rhea" id="RHEA:17641"/>
        <dbReference type="ChEBI" id="CHEBI:15378"/>
        <dbReference type="ChEBI" id="CHEBI:16526"/>
        <dbReference type="ChEBI" id="CHEBI:32682"/>
        <dbReference type="ChEBI" id="CHEBI:58145"/>
        <dbReference type="EC" id="4.1.1.19"/>
    </reaction>
</comment>
<dbReference type="RefSeq" id="WP_250583463.1">
    <property type="nucleotide sequence ID" value="NZ_JAKRVX010000002.1"/>
</dbReference>
<accession>A0AAE3FXN3</accession>
<dbReference type="AlphaFoldDB" id="A0AAE3FXN3"/>
<dbReference type="GO" id="GO:0006527">
    <property type="term" value="P:L-arginine catabolic process"/>
    <property type="evidence" value="ECO:0007669"/>
    <property type="project" value="InterPro"/>
</dbReference>
<dbReference type="EC" id="4.1.1.19" evidence="3"/>
<dbReference type="PANTHER" id="PTHR40438">
    <property type="entry name" value="PYRUVOYL-DEPENDENT ARGININE DECARBOXYLASE"/>
    <property type="match status" value="1"/>
</dbReference>
<dbReference type="InterPro" id="IPR002724">
    <property type="entry name" value="Pyruvoyl-dep_arg_deCO2ase"/>
</dbReference>
<dbReference type="SUPFAM" id="SSF56271">
    <property type="entry name" value="Pyruvoyl-dependent histidine and arginine decarboxylases"/>
    <property type="match status" value="1"/>
</dbReference>
<dbReference type="Proteomes" id="UP001203207">
    <property type="component" value="Unassembled WGS sequence"/>
</dbReference>
<comment type="similarity">
    <text evidence="2">Belongs to the PdaD family.</text>
</comment>
<dbReference type="InterPro" id="IPR016104">
    <property type="entry name" value="Pyr-dep_his/arg-deCO2ase"/>
</dbReference>
<keyword evidence="6" id="KW-0670">Pyruvate</keyword>
<dbReference type="EMBL" id="JAKRVX010000002">
    <property type="protein sequence ID" value="MCL9816544.1"/>
    <property type="molecule type" value="Genomic_DNA"/>
</dbReference>
<proteinExistence type="inferred from homology"/>
<name>A0AAE3FXN3_9EURY</name>
<dbReference type="InterPro" id="IPR016105">
    <property type="entry name" value="Pyr-dep_his/arg-deCO2ase_sand"/>
</dbReference>
<dbReference type="PANTHER" id="PTHR40438:SF1">
    <property type="entry name" value="PYRUVOYL-DEPENDENT ARGININE DECARBOXYLASE"/>
    <property type="match status" value="1"/>
</dbReference>
<dbReference type="SFLD" id="SFLDS00055">
    <property type="entry name" value="Pyruvoyl-Dependent_Histidine/A"/>
    <property type="match status" value="1"/>
</dbReference>
<dbReference type="Pfam" id="PF01862">
    <property type="entry name" value="PvlArgDC"/>
    <property type="match status" value="1"/>
</dbReference>
<evidence type="ECO:0000256" key="3">
    <source>
        <dbReference type="ARBA" id="ARBA00012426"/>
    </source>
</evidence>
<dbReference type="Gene3D" id="3.50.20.10">
    <property type="entry name" value="Pyruvoyl-Dependent Histidine Decarboxylase, subunit B"/>
    <property type="match status" value="1"/>
</dbReference>
<keyword evidence="5" id="KW-0456">Lyase</keyword>
<evidence type="ECO:0000313" key="8">
    <source>
        <dbReference type="EMBL" id="MCL9816544.1"/>
    </source>
</evidence>
<evidence type="ECO:0000256" key="2">
    <source>
        <dbReference type="ARBA" id="ARBA00007412"/>
    </source>
</evidence>
<comment type="cofactor">
    <cofactor evidence="1">
        <name>pyruvate</name>
        <dbReference type="ChEBI" id="CHEBI:15361"/>
    </cofactor>
</comment>
<keyword evidence="9" id="KW-1185">Reference proteome</keyword>
<evidence type="ECO:0000256" key="1">
    <source>
        <dbReference type="ARBA" id="ARBA00001928"/>
    </source>
</evidence>
<evidence type="ECO:0000256" key="6">
    <source>
        <dbReference type="ARBA" id="ARBA00023317"/>
    </source>
</evidence>
<reference evidence="8" key="2">
    <citation type="submission" date="2022-02" db="EMBL/GenBank/DDBJ databases">
        <authorList>
            <person name="Elcheninov A.G."/>
            <person name="Sorokin D.Y."/>
            <person name="Kublanov I.V."/>
        </authorList>
    </citation>
    <scope>NUCLEOTIDE SEQUENCE</scope>
    <source>
        <strain evidence="8">AArc-St2</strain>
    </source>
</reference>
<sequence>MNTTIHVASGVGTGPTELAAYDAALADINLHNYNLVAVSSVIPKTATVVQADRAPDLGAAGNRLFVVQSEMASRPGTDEPIVAGLGWVTGDGPGLFYEANGHDETVVQQLLEDGLQAGGELREWTFTDQSFEIRLVEPETDEYTVVVCLAAYGDSEPMFK</sequence>
<comment type="caution">
    <text evidence="8">The sequence shown here is derived from an EMBL/GenBank/DDBJ whole genome shotgun (WGS) entry which is preliminary data.</text>
</comment>
<evidence type="ECO:0000256" key="4">
    <source>
        <dbReference type="ARBA" id="ARBA00022793"/>
    </source>
</evidence>
<organism evidence="8 9">
    <name type="scientific">Natronocalculus amylovorans</name>
    <dbReference type="NCBI Taxonomy" id="2917812"/>
    <lineage>
        <taxon>Archaea</taxon>
        <taxon>Methanobacteriati</taxon>
        <taxon>Methanobacteriota</taxon>
        <taxon>Stenosarchaea group</taxon>
        <taxon>Halobacteria</taxon>
        <taxon>Halobacteriales</taxon>
        <taxon>Haloferacaceae</taxon>
        <taxon>Natronocalculus</taxon>
    </lineage>
</organism>
<reference evidence="8" key="1">
    <citation type="journal article" date="2022" name="Syst. Appl. Microbiol.">
        <title>Natronocalculus amylovorans gen. nov., sp. nov., and Natranaeroarchaeum aerophilus sp. nov., dominant culturable amylolytic natronoarchaea from hypersaline soda lakes in southwestern Siberia.</title>
        <authorList>
            <person name="Sorokin D.Y."/>
            <person name="Elcheninov A.G."/>
            <person name="Khizhniak T.V."/>
            <person name="Koenen M."/>
            <person name="Bale N.J."/>
            <person name="Damste J.S.S."/>
            <person name="Kublanov I.V."/>
        </authorList>
    </citation>
    <scope>NUCLEOTIDE SEQUENCE</scope>
    <source>
        <strain evidence="8">AArc-St2</strain>
    </source>
</reference>
<protein>
    <recommendedName>
        <fullName evidence="3">arginine decarboxylase</fullName>
        <ecNumber evidence="3">4.1.1.19</ecNumber>
    </recommendedName>
</protein>
<evidence type="ECO:0000256" key="7">
    <source>
        <dbReference type="ARBA" id="ARBA00049309"/>
    </source>
</evidence>
<keyword evidence="4" id="KW-0210">Decarboxylase</keyword>
<evidence type="ECO:0000256" key="5">
    <source>
        <dbReference type="ARBA" id="ARBA00023239"/>
    </source>
</evidence>
<evidence type="ECO:0000313" key="9">
    <source>
        <dbReference type="Proteomes" id="UP001203207"/>
    </source>
</evidence>